<name>A0ABT8V5E0_9BACL</name>
<protein>
    <recommendedName>
        <fullName evidence="3">Erythromycin resistance leader peptide</fullName>
    </recommendedName>
</protein>
<evidence type="ECO:0000313" key="1">
    <source>
        <dbReference type="EMBL" id="MDO3675682.1"/>
    </source>
</evidence>
<comment type="caution">
    <text evidence="1">The sequence shown here is derived from an EMBL/GenBank/DDBJ whole genome shotgun (WGS) entry which is preliminary data.</text>
</comment>
<accession>A0ABT8V5E0</accession>
<dbReference type="Proteomes" id="UP001168883">
    <property type="component" value="Unassembled WGS sequence"/>
</dbReference>
<evidence type="ECO:0008006" key="3">
    <source>
        <dbReference type="Google" id="ProtNLM"/>
    </source>
</evidence>
<proteinExistence type="predicted"/>
<dbReference type="RefSeq" id="WP_302877060.1">
    <property type="nucleotide sequence ID" value="NZ_JAUMKJ010000001.1"/>
</dbReference>
<dbReference type="EMBL" id="JAUMKJ010000001">
    <property type="protein sequence ID" value="MDO3675682.1"/>
    <property type="molecule type" value="Genomic_DNA"/>
</dbReference>
<gene>
    <name evidence="1" type="ORF">Q3C12_01625</name>
</gene>
<organism evidence="1 2">
    <name type="scientific">Paenibacillus ehimensis</name>
    <dbReference type="NCBI Taxonomy" id="79264"/>
    <lineage>
        <taxon>Bacteria</taxon>
        <taxon>Bacillati</taxon>
        <taxon>Bacillota</taxon>
        <taxon>Bacilli</taxon>
        <taxon>Bacillales</taxon>
        <taxon>Paenibacillaceae</taxon>
        <taxon>Paenibacillus</taxon>
    </lineage>
</organism>
<sequence length="42" mass="4904">MAGITTNLQFILTNTKRRLPDRGSFDLRISSVLLEWHFTRTP</sequence>
<reference evidence="1" key="1">
    <citation type="submission" date="2023-07" db="EMBL/GenBank/DDBJ databases">
        <authorList>
            <person name="Aktuganov G."/>
            <person name="Boyko T."/>
            <person name="Delegan Y."/>
            <person name="Galimzianova N."/>
            <person name="Gilvanova E."/>
            <person name="Korobov V."/>
            <person name="Kuzmina L."/>
            <person name="Melentiev A."/>
            <person name="Milman P."/>
            <person name="Ryabova A."/>
            <person name="Stupak E."/>
            <person name="Yasakov T."/>
            <person name="Zharikova N."/>
            <person name="Zhurenko E."/>
        </authorList>
    </citation>
    <scope>NUCLEOTIDE SEQUENCE</scope>
    <source>
        <strain evidence="1">IB-739</strain>
    </source>
</reference>
<evidence type="ECO:0000313" key="2">
    <source>
        <dbReference type="Proteomes" id="UP001168883"/>
    </source>
</evidence>
<keyword evidence="2" id="KW-1185">Reference proteome</keyword>